<accession>A0A375FWV8</accession>
<dbReference type="AlphaFoldDB" id="A0A375FWV8"/>
<name>A0A375FWV8_9BURK</name>
<dbReference type="EMBL" id="OGUU01000012">
    <property type="protein sequence ID" value="SPC18866.1"/>
    <property type="molecule type" value="Genomic_DNA"/>
</dbReference>
<reference evidence="2" key="1">
    <citation type="submission" date="2018-01" db="EMBL/GenBank/DDBJ databases">
        <authorList>
            <person name="Clerissi C."/>
        </authorList>
    </citation>
    <scope>NUCLEOTIDE SEQUENCE [LARGE SCALE GENOMIC DNA]</scope>
    <source>
        <strain evidence="2">Cupriavidus taiwanensis STM 6021</strain>
    </source>
</reference>
<proteinExistence type="predicted"/>
<feature type="region of interest" description="Disordered" evidence="1">
    <location>
        <begin position="1"/>
        <end position="61"/>
    </location>
</feature>
<comment type="caution">
    <text evidence="2">The sequence shown here is derived from an EMBL/GenBank/DDBJ whole genome shotgun (WGS) entry which is preliminary data.</text>
</comment>
<evidence type="ECO:0000256" key="1">
    <source>
        <dbReference type="SAM" id="MobiDB-lite"/>
    </source>
</evidence>
<sequence>MPEFPLPDNRRRAGPGSRESGSMASSPAPADRTDCVDPDRHDRPRLACAPCQPAFAGPRLL</sequence>
<organism evidence="2">
    <name type="scientific">Cupriavidus taiwanensis</name>
    <dbReference type="NCBI Taxonomy" id="164546"/>
    <lineage>
        <taxon>Bacteria</taxon>
        <taxon>Pseudomonadati</taxon>
        <taxon>Pseudomonadota</taxon>
        <taxon>Betaproteobacteria</taxon>
        <taxon>Burkholderiales</taxon>
        <taxon>Burkholderiaceae</taxon>
        <taxon>Cupriavidus</taxon>
    </lineage>
</organism>
<feature type="compositionally biased region" description="Basic and acidic residues" evidence="1">
    <location>
        <begin position="31"/>
        <end position="45"/>
    </location>
</feature>
<evidence type="ECO:0000313" key="2">
    <source>
        <dbReference type="EMBL" id="SPC18866.1"/>
    </source>
</evidence>
<gene>
    <name evidence="2" type="ORF">CBM2594_A80305</name>
</gene>
<protein>
    <submittedName>
        <fullName evidence="2">Uncharacterized protein</fullName>
    </submittedName>
</protein>
<dbReference type="Proteomes" id="UP000257139">
    <property type="component" value="Chromosome CBM2594_a"/>
</dbReference>